<feature type="region of interest" description="Disordered" evidence="1">
    <location>
        <begin position="1"/>
        <end position="25"/>
    </location>
</feature>
<gene>
    <name evidence="2" type="ORF">LOC62_02G002900</name>
</gene>
<organism evidence="2 3">
    <name type="scientific">Vanrija pseudolonga</name>
    <dbReference type="NCBI Taxonomy" id="143232"/>
    <lineage>
        <taxon>Eukaryota</taxon>
        <taxon>Fungi</taxon>
        <taxon>Dikarya</taxon>
        <taxon>Basidiomycota</taxon>
        <taxon>Agaricomycotina</taxon>
        <taxon>Tremellomycetes</taxon>
        <taxon>Trichosporonales</taxon>
        <taxon>Trichosporonaceae</taxon>
        <taxon>Vanrija</taxon>
    </lineage>
</organism>
<keyword evidence="3" id="KW-1185">Reference proteome</keyword>
<evidence type="ECO:0000313" key="2">
    <source>
        <dbReference type="EMBL" id="WOO79376.1"/>
    </source>
</evidence>
<name>A0AAF1BG91_9TREE</name>
<proteinExistence type="predicted"/>
<dbReference type="EMBL" id="CP086715">
    <property type="protein sequence ID" value="WOO79376.1"/>
    <property type="molecule type" value="Genomic_DNA"/>
</dbReference>
<dbReference type="Proteomes" id="UP000827549">
    <property type="component" value="Chromosome 2"/>
</dbReference>
<protein>
    <submittedName>
        <fullName evidence="2">Uncharacterized protein</fullName>
    </submittedName>
</protein>
<dbReference type="AlphaFoldDB" id="A0AAF1BG91"/>
<dbReference type="RefSeq" id="XP_062625408.1">
    <property type="nucleotide sequence ID" value="XM_062769424.1"/>
</dbReference>
<evidence type="ECO:0000313" key="3">
    <source>
        <dbReference type="Proteomes" id="UP000827549"/>
    </source>
</evidence>
<evidence type="ECO:0000256" key="1">
    <source>
        <dbReference type="SAM" id="MobiDB-lite"/>
    </source>
</evidence>
<sequence length="138" mass="14704">MFEAAHSTHPPPSRPAADTPAACGSTVPWPINPPVEAAWVAWHKAHTAHLKARARKEAVYAEIEALAAAAARRKTDGVPGYLVVLYDVACLELDDARVQQAARFGAWLRSRGERTVPSAGVELGELELFPGVLGCGDV</sequence>
<dbReference type="GeneID" id="87806147"/>
<accession>A0AAF1BG91</accession>
<reference evidence="2" key="1">
    <citation type="submission" date="2023-10" db="EMBL/GenBank/DDBJ databases">
        <authorList>
            <person name="Noh H."/>
        </authorList>
    </citation>
    <scope>NUCLEOTIDE SEQUENCE</scope>
    <source>
        <strain evidence="2">DUCC4014</strain>
    </source>
</reference>